<keyword evidence="9 13" id="KW-0040">ANK repeat</keyword>
<evidence type="ECO:0000259" key="16">
    <source>
        <dbReference type="Pfam" id="PF25520"/>
    </source>
</evidence>
<evidence type="ECO:0000256" key="7">
    <source>
        <dbReference type="ARBA" id="ARBA00023018"/>
    </source>
</evidence>
<feature type="repeat" description="TPR" evidence="14">
    <location>
        <begin position="1359"/>
        <end position="1392"/>
    </location>
</feature>
<comment type="subcellular location">
    <subcellularLocation>
        <location evidence="11">Postsynapse</location>
    </subcellularLocation>
    <subcellularLocation>
        <location evidence="1">Target cell membrane</location>
    </subcellularLocation>
</comment>
<evidence type="ECO:0000256" key="15">
    <source>
        <dbReference type="SAM" id="MobiDB-lite"/>
    </source>
</evidence>
<keyword evidence="3" id="KW-1052">Target cell membrane</keyword>
<dbReference type="PROSITE" id="PS50297">
    <property type="entry name" value="ANK_REP_REGION"/>
    <property type="match status" value="5"/>
</dbReference>
<feature type="domain" description="TANC1/2-like winged helix" evidence="17">
    <location>
        <begin position="740"/>
        <end position="898"/>
    </location>
</feature>
<evidence type="ECO:0000256" key="3">
    <source>
        <dbReference type="ARBA" id="ARBA00022537"/>
    </source>
</evidence>
<keyword evidence="5" id="KW-0677">Repeat</keyword>
<dbReference type="RefSeq" id="XP_013773648.1">
    <property type="nucleotide sequence ID" value="XM_013918194.2"/>
</dbReference>
<reference evidence="19" key="1">
    <citation type="submission" date="2025-08" db="UniProtKB">
        <authorList>
            <consortium name="RefSeq"/>
        </authorList>
    </citation>
    <scope>IDENTIFICATION</scope>
    <source>
        <tissue evidence="19">Muscle</tissue>
    </source>
</reference>
<evidence type="ECO:0000256" key="6">
    <source>
        <dbReference type="ARBA" id="ARBA00022803"/>
    </source>
</evidence>
<keyword evidence="10" id="KW-0472">Membrane</keyword>
<feature type="compositionally biased region" description="Basic and acidic residues" evidence="15">
    <location>
        <begin position="447"/>
        <end position="458"/>
    </location>
</feature>
<dbReference type="InterPro" id="IPR027417">
    <property type="entry name" value="P-loop_NTPase"/>
</dbReference>
<dbReference type="Pfam" id="PF13637">
    <property type="entry name" value="Ank_4"/>
    <property type="match status" value="2"/>
</dbReference>
<evidence type="ECO:0000256" key="14">
    <source>
        <dbReference type="PROSITE-ProRule" id="PRU00339"/>
    </source>
</evidence>
<feature type="repeat" description="ANK" evidence="13">
    <location>
        <begin position="1069"/>
        <end position="1101"/>
    </location>
</feature>
<feature type="repeat" description="ANK" evidence="13">
    <location>
        <begin position="1168"/>
        <end position="1200"/>
    </location>
</feature>
<proteinExistence type="inferred from homology"/>
<dbReference type="GeneID" id="106458664"/>
<evidence type="ECO:0000256" key="5">
    <source>
        <dbReference type="ARBA" id="ARBA00022737"/>
    </source>
</evidence>
<dbReference type="PANTHER" id="PTHR24166">
    <property type="entry name" value="ROLLING PEBBLES, ISOFORM B"/>
    <property type="match status" value="1"/>
</dbReference>
<dbReference type="SUPFAM" id="SSF52540">
    <property type="entry name" value="P-loop containing nucleoside triphosphate hydrolases"/>
    <property type="match status" value="1"/>
</dbReference>
<keyword evidence="18" id="KW-1185">Reference proteome</keyword>
<feature type="domain" description="TANC1/2-like AAA+ ATPase lid" evidence="16">
    <location>
        <begin position="643"/>
        <end position="738"/>
    </location>
</feature>
<protein>
    <submittedName>
        <fullName evidence="19">Protein TANC2-like isoform X1</fullName>
    </submittedName>
</protein>
<dbReference type="Pfam" id="PF25521">
    <property type="entry name" value="WHD_TANC1"/>
    <property type="match status" value="1"/>
</dbReference>
<feature type="repeat" description="ANK" evidence="13">
    <location>
        <begin position="934"/>
        <end position="966"/>
    </location>
</feature>
<dbReference type="InterPro" id="IPR058018">
    <property type="entry name" value="AAA_lid_TANC1/2"/>
</dbReference>
<dbReference type="Gene3D" id="3.40.50.300">
    <property type="entry name" value="P-loop containing nucleotide triphosphate hydrolases"/>
    <property type="match status" value="1"/>
</dbReference>
<dbReference type="PROSITE" id="PS50088">
    <property type="entry name" value="ANK_REPEAT"/>
    <property type="match status" value="7"/>
</dbReference>
<dbReference type="PROSITE" id="PS50005">
    <property type="entry name" value="TPR"/>
    <property type="match status" value="1"/>
</dbReference>
<evidence type="ECO:0000256" key="1">
    <source>
        <dbReference type="ARBA" id="ARBA00004175"/>
    </source>
</evidence>
<comment type="similarity">
    <text evidence="12">Belongs to the TANC family.</text>
</comment>
<dbReference type="Pfam" id="PF25520">
    <property type="entry name" value="AAA_lid_TANC1"/>
    <property type="match status" value="1"/>
</dbReference>
<feature type="region of interest" description="Disordered" evidence="15">
    <location>
        <begin position="447"/>
        <end position="480"/>
    </location>
</feature>
<organism evidence="18 19">
    <name type="scientific">Limulus polyphemus</name>
    <name type="common">Atlantic horseshoe crab</name>
    <dbReference type="NCBI Taxonomy" id="6850"/>
    <lineage>
        <taxon>Eukaryota</taxon>
        <taxon>Metazoa</taxon>
        <taxon>Ecdysozoa</taxon>
        <taxon>Arthropoda</taxon>
        <taxon>Chelicerata</taxon>
        <taxon>Merostomata</taxon>
        <taxon>Xiphosura</taxon>
        <taxon>Limulidae</taxon>
        <taxon>Limulus</taxon>
    </lineage>
</organism>
<dbReference type="Gene3D" id="1.25.40.20">
    <property type="entry name" value="Ankyrin repeat-containing domain"/>
    <property type="match status" value="3"/>
</dbReference>
<evidence type="ECO:0000256" key="8">
    <source>
        <dbReference type="ARBA" id="ARBA00023028"/>
    </source>
</evidence>
<dbReference type="PANTHER" id="PTHR24166:SF55">
    <property type="entry name" value="ROLLING PEBBLES, ISOFORM B"/>
    <property type="match status" value="1"/>
</dbReference>
<feature type="repeat" description="ANK" evidence="13">
    <location>
        <begin position="967"/>
        <end position="999"/>
    </location>
</feature>
<sequence>MIRLTIGQCFMLFGASYVVWTCGCGLEWLRPIRRFLEKRRKPHIGRKMMKDVDSNAPCCPSCHIPFDKGKRRRLIDSCGHERCFTCVANTEGCNLCVMDANPIPGCPQRGDSPASTRPRLKTNGHFTTYMQARTDRFRNSPERPISNFETPTKYPLSPTSSRFSWQQRRHLRPNTVSIDNHSTLSDWATNSHWPLNLIRKIRSLWTIDDELPHQVINGSDDITKNDFYTRLGLLLGENAQASPRNTPPRPGSTNPSSQESYASISSLASSEANLSGSANTSPLSTLTVSSAAEDMRTIGSNLRASREPSCDSVASLMSSCHSGSLSPLATNFRRQLSERIKESSPFRKRSALIRRSERSSRTSFGLENRGRSQIYAMITLPLRPLFFEVPQTEMELVFIGRQWLFKEIEQELLSSSVSNRGVVITGGPGSGKTALILQLVDYSSFGRKREDSPYHSKDTLSSNGSDAMSTSSGDGTPHYQSRLSLTHEAARSLGGRVVAYHFCQADNNITCLVPEFVHSVAAQLCQSPQLVGYRELFLRDQRFQDLLSMSSCIANPSLAFIKGILEPLNSLRRLGRVPNTMCIIVVDGLNEAEFHRPDYGDTLASFISRHILRFPPWLKVIVTVRTVFQEITKLLPFHHISLDRMASNENLNQDLIDYVTFRISSQSTIRANIAISNSKSEGCSYIRFANHLVSLSKGCMLYLKLTLDLIEKGHLVIKSSSYKVLPVSLCEVYLLSFNLKFTTIRSFERVSSLLQSCLATMCPLTPLELYHSVNAGIVCQPLTWQDFLERLDLLTANNFLVLRQDKTLMFAHPSLREWLIRREENEGIKFICDVRTGHALLSLRMSRLEAPLNPNQCLELGHHILKAHIYKSVVRDLPSGVLSRDLQALWVHQSTDDISRALSTVRNVYSPNVKVSRLLLLAGANPDCRTTELNDAPLLVAAAHQGYTEMVSLLLEFGADINASSSDGLSPLCSASKQGCLEIVCLLLSKGAKIDQPDKNGRCSLVCAAMNGHLEVVSNLTQSEWSGEIGLGRASQQAVVAAAENGYTTVCEFLLDMSEVRVNAPDDLTGQTPLTAACYAGHADVCDMLLRRGASVSILNCQGEPPLMCSVIEGHWEVVELLLSHKAVLEQTDSKGRTALMMAAREGHLGILELLLSKGGSTNASDNEGMTALCWACCRGQLQVAQCLLNHDSNIHHKDKHEQTPLDLAAIHGDPTVIQLLLDRGASTEHGCVRPLDRAVACGNLDAVACFLRKGAKLGPQTWAMAEGKAEALHLLLKKLLDDGTTLSKKGRLKEAAYRYQYGLKKFPKEEPLGEYQLIFQQLKFQFLISLSRCKRKMRDYVAAIEAADKATETKPKAFEGYYTRARARQEAGHLEAALRDLNEALRLAPQNQDVRKMLIRVKEEMTNAHQDAGQYTMLSTLSSKTENRNGRFSMDSAKLRPLSESAETVVATNITSAVSRIPSKPLEHTRHGIETAI</sequence>
<keyword evidence="8" id="KW-0638">Presynaptic neurotoxin</keyword>
<evidence type="ECO:0000256" key="4">
    <source>
        <dbReference type="ARBA" id="ARBA00022553"/>
    </source>
</evidence>
<keyword evidence="7" id="KW-0770">Synapse</keyword>
<dbReference type="InterPro" id="IPR058056">
    <property type="entry name" value="WH_TANC1/2"/>
</dbReference>
<evidence type="ECO:0000256" key="11">
    <source>
        <dbReference type="ARBA" id="ARBA00034110"/>
    </source>
</evidence>
<keyword evidence="8" id="KW-0800">Toxin</keyword>
<evidence type="ECO:0000256" key="10">
    <source>
        <dbReference type="ARBA" id="ARBA00023298"/>
    </source>
</evidence>
<dbReference type="Gene3D" id="1.25.40.10">
    <property type="entry name" value="Tetratricopeptide repeat domain"/>
    <property type="match status" value="1"/>
</dbReference>
<feature type="compositionally biased region" description="Polar residues" evidence="15">
    <location>
        <begin position="459"/>
        <end position="480"/>
    </location>
</feature>
<evidence type="ECO:0000259" key="17">
    <source>
        <dbReference type="Pfam" id="PF25521"/>
    </source>
</evidence>
<evidence type="ECO:0000256" key="12">
    <source>
        <dbReference type="ARBA" id="ARBA00038259"/>
    </source>
</evidence>
<keyword evidence="10" id="KW-1053">Target membrane</keyword>
<dbReference type="InterPro" id="IPR019734">
    <property type="entry name" value="TPR_rpt"/>
</dbReference>
<feature type="repeat" description="ANK" evidence="13">
    <location>
        <begin position="1201"/>
        <end position="1227"/>
    </location>
</feature>
<dbReference type="SUPFAM" id="SSF48452">
    <property type="entry name" value="TPR-like"/>
    <property type="match status" value="1"/>
</dbReference>
<feature type="region of interest" description="Disordered" evidence="15">
    <location>
        <begin position="238"/>
        <end position="265"/>
    </location>
</feature>
<dbReference type="InterPro" id="IPR036770">
    <property type="entry name" value="Ankyrin_rpt-contain_sf"/>
</dbReference>
<keyword evidence="4" id="KW-0597">Phosphoprotein</keyword>
<gene>
    <name evidence="19" type="primary">LOC106458664</name>
</gene>
<keyword evidence="8" id="KW-0528">Neurotoxin</keyword>
<evidence type="ECO:0000256" key="2">
    <source>
        <dbReference type="ARBA" id="ARBA00022483"/>
    </source>
</evidence>
<evidence type="ECO:0000256" key="9">
    <source>
        <dbReference type="ARBA" id="ARBA00023043"/>
    </source>
</evidence>
<keyword evidence="2" id="KW-0268">Exocytosis</keyword>
<feature type="repeat" description="ANK" evidence="13">
    <location>
        <begin position="1135"/>
        <end position="1167"/>
    </location>
</feature>
<feature type="compositionally biased region" description="Low complexity" evidence="15">
    <location>
        <begin position="256"/>
        <end position="265"/>
    </location>
</feature>
<dbReference type="Pfam" id="PF12796">
    <property type="entry name" value="Ank_2"/>
    <property type="match status" value="2"/>
</dbReference>
<dbReference type="SMART" id="SM00028">
    <property type="entry name" value="TPR"/>
    <property type="match status" value="3"/>
</dbReference>
<evidence type="ECO:0000313" key="19">
    <source>
        <dbReference type="RefSeq" id="XP_013773648.1"/>
    </source>
</evidence>
<dbReference type="PROSITE" id="PS51257">
    <property type="entry name" value="PROKAR_LIPOPROTEIN"/>
    <property type="match status" value="1"/>
</dbReference>
<dbReference type="SMART" id="SM00248">
    <property type="entry name" value="ANK"/>
    <property type="match status" value="11"/>
</dbReference>
<keyword evidence="6 14" id="KW-0802">TPR repeat</keyword>
<feature type="repeat" description="ANK" evidence="13">
    <location>
        <begin position="1102"/>
        <end position="1134"/>
    </location>
</feature>
<dbReference type="Proteomes" id="UP000694941">
    <property type="component" value="Unplaced"/>
</dbReference>
<feature type="region of interest" description="Disordered" evidence="15">
    <location>
        <begin position="139"/>
        <end position="160"/>
    </location>
</feature>
<evidence type="ECO:0000313" key="18">
    <source>
        <dbReference type="Proteomes" id="UP000694941"/>
    </source>
</evidence>
<accession>A0ABM1B2U2</accession>
<evidence type="ECO:0000256" key="13">
    <source>
        <dbReference type="PROSITE-ProRule" id="PRU00023"/>
    </source>
</evidence>
<dbReference type="InterPro" id="IPR050889">
    <property type="entry name" value="Dendritic_Spine_Reg/Scaffold"/>
</dbReference>
<dbReference type="InterPro" id="IPR002110">
    <property type="entry name" value="Ankyrin_rpt"/>
</dbReference>
<name>A0ABM1B2U2_LIMPO</name>
<dbReference type="SUPFAM" id="SSF48403">
    <property type="entry name" value="Ankyrin repeat"/>
    <property type="match status" value="1"/>
</dbReference>
<dbReference type="InterPro" id="IPR011990">
    <property type="entry name" value="TPR-like_helical_dom_sf"/>
</dbReference>